<evidence type="ECO:0000313" key="4">
    <source>
        <dbReference type="EMBL" id="ONG50886.1"/>
    </source>
</evidence>
<dbReference type="Pfam" id="PF07542">
    <property type="entry name" value="ATP12"/>
    <property type="match status" value="1"/>
</dbReference>
<evidence type="ECO:0000256" key="3">
    <source>
        <dbReference type="ARBA" id="ARBA00023186"/>
    </source>
</evidence>
<accession>A0A1V2GZD5</accession>
<dbReference type="Gene3D" id="3.30.2180.10">
    <property type="entry name" value="ATP12-like"/>
    <property type="match status" value="1"/>
</dbReference>
<dbReference type="AlphaFoldDB" id="A0A1V2GZD5"/>
<keyword evidence="2" id="KW-0809">Transit peptide</keyword>
<dbReference type="InterPro" id="IPR011419">
    <property type="entry name" value="ATP12_ATP_synth-F1-assembly"/>
</dbReference>
<dbReference type="PANTHER" id="PTHR21013:SF10">
    <property type="entry name" value="ATP SYNTHASE MITOCHONDRIAL F1 COMPLEX ASSEMBLY FACTOR 2"/>
    <property type="match status" value="1"/>
</dbReference>
<dbReference type="OrthoDB" id="9797825at2"/>
<dbReference type="SUPFAM" id="SSF160909">
    <property type="entry name" value="ATP12-like"/>
    <property type="match status" value="1"/>
</dbReference>
<keyword evidence="5" id="KW-1185">Reference proteome</keyword>
<comment type="caution">
    <text evidence="4">The sequence shown here is derived from an EMBL/GenBank/DDBJ whole genome shotgun (WGS) entry which is preliminary data.</text>
</comment>
<organism evidence="4 5">
    <name type="scientific">Teichococcus deserti</name>
    <dbReference type="NCBI Taxonomy" id="1817963"/>
    <lineage>
        <taxon>Bacteria</taxon>
        <taxon>Pseudomonadati</taxon>
        <taxon>Pseudomonadota</taxon>
        <taxon>Alphaproteobacteria</taxon>
        <taxon>Acetobacterales</taxon>
        <taxon>Roseomonadaceae</taxon>
        <taxon>Roseomonas</taxon>
    </lineage>
</organism>
<dbReference type="InterPro" id="IPR023335">
    <property type="entry name" value="ATP12_ortho_dom_sf"/>
</dbReference>
<reference evidence="4 5" key="1">
    <citation type="submission" date="2016-10" db="EMBL/GenBank/DDBJ databases">
        <title>Draft Genome sequence of Roseomonas sp. strain M3.</title>
        <authorList>
            <person name="Subhash Y."/>
            <person name="Lee S."/>
        </authorList>
    </citation>
    <scope>NUCLEOTIDE SEQUENCE [LARGE SCALE GENOMIC DNA]</scope>
    <source>
        <strain evidence="4 5">M3</strain>
    </source>
</reference>
<sequence>MKRFWDQAVATPTAEGHAVLLDGRPLRLPGAGPLNLPSAPLAEAVAAEWQAAGGSKGAEFRMEDVPLTRVVATGLERIAPDTEPSILALAEYGGTDLLCYRAAEPKLAARQRLEWQPLLEWAAETYGAPLGVTTGIMPISQPAASRAALAAALARRNALELAALGVAIPALGSLVLGLALAEGRIDADEATRLAFLDEDFQQELWGTDAEAAERRRNVAAEVALASRLLALARR</sequence>
<dbReference type="PANTHER" id="PTHR21013">
    <property type="entry name" value="ATP SYNTHASE MITOCHONDRIAL F1 COMPLEX ASSEMBLY FACTOR 2/ATP12 PROTEIN, MITOCHONDRIAL PRECURSOR"/>
    <property type="match status" value="1"/>
</dbReference>
<keyword evidence="3" id="KW-0143">Chaperone</keyword>
<gene>
    <name evidence="4" type="ORF">BKE38_17240</name>
</gene>
<evidence type="ECO:0000256" key="2">
    <source>
        <dbReference type="ARBA" id="ARBA00022946"/>
    </source>
</evidence>
<dbReference type="Proteomes" id="UP000188879">
    <property type="component" value="Unassembled WGS sequence"/>
</dbReference>
<dbReference type="RefSeq" id="WP_076958560.1">
    <property type="nucleotide sequence ID" value="NZ_MLCO01000178.1"/>
</dbReference>
<dbReference type="InterPro" id="IPR042272">
    <property type="entry name" value="ATP12_ATP_synth-F1-assembly_N"/>
</dbReference>
<name>A0A1V2GZD5_9PROT</name>
<comment type="similarity">
    <text evidence="1">Belongs to the ATP12 family.</text>
</comment>
<dbReference type="GO" id="GO:0043461">
    <property type="term" value="P:proton-transporting ATP synthase complex assembly"/>
    <property type="evidence" value="ECO:0007669"/>
    <property type="project" value="InterPro"/>
</dbReference>
<dbReference type="EMBL" id="MLCO01000178">
    <property type="protein sequence ID" value="ONG50886.1"/>
    <property type="molecule type" value="Genomic_DNA"/>
</dbReference>
<protein>
    <submittedName>
        <fullName evidence="4">Chaperone, ATP12</fullName>
    </submittedName>
</protein>
<evidence type="ECO:0000313" key="5">
    <source>
        <dbReference type="Proteomes" id="UP000188879"/>
    </source>
</evidence>
<dbReference type="Gene3D" id="1.10.3580.10">
    <property type="entry name" value="ATP12 ATPase"/>
    <property type="match status" value="1"/>
</dbReference>
<evidence type="ECO:0000256" key="1">
    <source>
        <dbReference type="ARBA" id="ARBA00008231"/>
    </source>
</evidence>
<proteinExistence type="inferred from homology"/>